<dbReference type="RefSeq" id="WP_220204631.1">
    <property type="nucleotide sequence ID" value="NZ_BNJK01000001.1"/>
</dbReference>
<dbReference type="PANTHER" id="PTHR30238:SF4">
    <property type="entry name" value="SLL1022 PROTEIN"/>
    <property type="match status" value="1"/>
</dbReference>
<proteinExistence type="inferred from homology"/>
<keyword evidence="4 6" id="KW-1133">Transmembrane helix</keyword>
<evidence type="ECO:0000256" key="2">
    <source>
        <dbReference type="ARBA" id="ARBA00007511"/>
    </source>
</evidence>
<dbReference type="EMBL" id="BNJK01000001">
    <property type="protein sequence ID" value="GHO93864.1"/>
    <property type="molecule type" value="Genomic_DNA"/>
</dbReference>
<comment type="subcellular location">
    <subcellularLocation>
        <location evidence="1">Membrane</location>
        <topology evidence="1">Multi-pass membrane protein</topology>
    </subcellularLocation>
</comment>
<dbReference type="InterPro" id="IPR005496">
    <property type="entry name" value="Integral_membrane_TerC"/>
</dbReference>
<evidence type="ECO:0000256" key="5">
    <source>
        <dbReference type="ARBA" id="ARBA00023136"/>
    </source>
</evidence>
<name>A0A8J3N056_9CHLR</name>
<evidence type="ECO:0000256" key="1">
    <source>
        <dbReference type="ARBA" id="ARBA00004141"/>
    </source>
</evidence>
<keyword evidence="8" id="KW-1185">Reference proteome</keyword>
<keyword evidence="5 6" id="KW-0472">Membrane</keyword>
<feature type="transmembrane region" description="Helical" evidence="6">
    <location>
        <begin position="6"/>
        <end position="32"/>
    </location>
</feature>
<dbReference type="NCBIfam" id="TIGR03717">
    <property type="entry name" value="R_switched_YjbE"/>
    <property type="match status" value="1"/>
</dbReference>
<dbReference type="Proteomes" id="UP000597444">
    <property type="component" value="Unassembled WGS sequence"/>
</dbReference>
<feature type="transmembrane region" description="Helical" evidence="6">
    <location>
        <begin position="174"/>
        <end position="194"/>
    </location>
</feature>
<protein>
    <submittedName>
        <fullName evidence="7">Integral membrane protein</fullName>
    </submittedName>
</protein>
<reference evidence="7" key="1">
    <citation type="submission" date="2020-10" db="EMBL/GenBank/DDBJ databases">
        <title>Taxonomic study of unclassified bacteria belonging to the class Ktedonobacteria.</title>
        <authorList>
            <person name="Yabe S."/>
            <person name="Wang C.M."/>
            <person name="Zheng Y."/>
            <person name="Sakai Y."/>
            <person name="Cavaletti L."/>
            <person name="Monciardini P."/>
            <person name="Donadio S."/>
        </authorList>
    </citation>
    <scope>NUCLEOTIDE SEQUENCE</scope>
    <source>
        <strain evidence="7">ID150040</strain>
    </source>
</reference>
<evidence type="ECO:0000313" key="7">
    <source>
        <dbReference type="EMBL" id="GHO93864.1"/>
    </source>
</evidence>
<comment type="similarity">
    <text evidence="2">Belongs to the TerC family.</text>
</comment>
<gene>
    <name evidence="7" type="ORF">KSF_039120</name>
</gene>
<evidence type="ECO:0000256" key="4">
    <source>
        <dbReference type="ARBA" id="ARBA00022989"/>
    </source>
</evidence>
<accession>A0A8J3N056</accession>
<comment type="caution">
    <text evidence="7">The sequence shown here is derived from an EMBL/GenBank/DDBJ whole genome shotgun (WGS) entry which is preliminary data.</text>
</comment>
<dbReference type="InterPro" id="IPR022301">
    <property type="entry name" value="Integral_membrane_YjbE"/>
</dbReference>
<dbReference type="PANTHER" id="PTHR30238">
    <property type="entry name" value="MEMBRANE BOUND PREDICTED REDOX MODULATOR"/>
    <property type="match status" value="1"/>
</dbReference>
<feature type="transmembrane region" description="Helical" evidence="6">
    <location>
        <begin position="66"/>
        <end position="86"/>
    </location>
</feature>
<feature type="transmembrane region" description="Helical" evidence="6">
    <location>
        <begin position="206"/>
        <end position="227"/>
    </location>
</feature>
<evidence type="ECO:0000313" key="8">
    <source>
        <dbReference type="Proteomes" id="UP000597444"/>
    </source>
</evidence>
<evidence type="ECO:0000256" key="6">
    <source>
        <dbReference type="SAM" id="Phobius"/>
    </source>
</evidence>
<evidence type="ECO:0000256" key="3">
    <source>
        <dbReference type="ARBA" id="ARBA00022692"/>
    </source>
</evidence>
<feature type="transmembrane region" description="Helical" evidence="6">
    <location>
        <begin position="148"/>
        <end position="167"/>
    </location>
</feature>
<feature type="transmembrane region" description="Helical" evidence="6">
    <location>
        <begin position="39"/>
        <end position="60"/>
    </location>
</feature>
<keyword evidence="3 6" id="KW-0812">Transmembrane</keyword>
<organism evidence="7 8">
    <name type="scientific">Reticulibacter mediterranei</name>
    <dbReference type="NCBI Taxonomy" id="2778369"/>
    <lineage>
        <taxon>Bacteria</taxon>
        <taxon>Bacillati</taxon>
        <taxon>Chloroflexota</taxon>
        <taxon>Ktedonobacteria</taxon>
        <taxon>Ktedonobacterales</taxon>
        <taxon>Reticulibacteraceae</taxon>
        <taxon>Reticulibacter</taxon>
    </lineage>
</organism>
<dbReference type="AlphaFoldDB" id="A0A8J3N056"/>
<dbReference type="GO" id="GO:0016020">
    <property type="term" value="C:membrane"/>
    <property type="evidence" value="ECO:0007669"/>
    <property type="project" value="UniProtKB-SubCell"/>
</dbReference>
<dbReference type="Pfam" id="PF03741">
    <property type="entry name" value="TerC"/>
    <property type="match status" value="1"/>
</dbReference>
<sequence length="236" mass="26029">MLDWLRILGSIILVDLVLSGDNALVIGAVAAGLGSNLRWIAFVVGGGGAILARILLTYFFTILLQIPYLETIGAILLLIIAVRLLLQSPEEQSSSSLPLRRERDNAWTRFMKRHHILMAILTIFLADVTTSLDNIVAIAALARDNTTLLITGLLLSVTLLLIGSAIVSRLIERLPWLILIASAILALTAVQLIIQDHNFLDTFPQWIEPAMYVTVMGLMCIPGFIWLRHYIGNIAR</sequence>
<feature type="transmembrane region" description="Helical" evidence="6">
    <location>
        <begin position="116"/>
        <end position="142"/>
    </location>
</feature>